<reference evidence="1 3" key="1">
    <citation type="submission" date="2015-11" db="EMBL/GenBank/DDBJ databases">
        <title>Identification of large and diverse effector repertoires of 38 Legionella species.</title>
        <authorList>
            <person name="Burstein D."/>
            <person name="Amaro F."/>
            <person name="Zusman T."/>
            <person name="Lifshitz Z."/>
            <person name="Cohen O."/>
            <person name="Gilbert J.A."/>
            <person name="Pupko T."/>
            <person name="Shuman H.A."/>
            <person name="Segal G."/>
        </authorList>
    </citation>
    <scope>NUCLEOTIDE SEQUENCE [LARGE SCALE GENOMIC DNA]</scope>
    <source>
        <strain evidence="1 3">1762-AUS-E</strain>
    </source>
</reference>
<organism evidence="1 3">
    <name type="scientific">Legionella adelaidensis</name>
    <dbReference type="NCBI Taxonomy" id="45056"/>
    <lineage>
        <taxon>Bacteria</taxon>
        <taxon>Pseudomonadati</taxon>
        <taxon>Pseudomonadota</taxon>
        <taxon>Gammaproteobacteria</taxon>
        <taxon>Legionellales</taxon>
        <taxon>Legionellaceae</taxon>
        <taxon>Legionella</taxon>
    </lineage>
</organism>
<dbReference type="OrthoDB" id="5638227at2"/>
<keyword evidence="2" id="KW-0614">Plasmid</keyword>
<keyword evidence="3" id="KW-1185">Reference proteome</keyword>
<dbReference type="Proteomes" id="UP000281170">
    <property type="component" value="Plasmid 9"/>
</dbReference>
<dbReference type="RefSeq" id="WP_058461120.1">
    <property type="nucleotide sequence ID" value="NZ_CAAAHS010000003.1"/>
</dbReference>
<dbReference type="KEGG" id="ladl:NCTC12735_00451"/>
<accession>A0A0W0R2M7</accession>
<gene>
    <name evidence="1" type="ORF">Lade_0005</name>
    <name evidence="2" type="ORF">NCTC12735_00451</name>
</gene>
<protein>
    <submittedName>
        <fullName evidence="1">Uncharacterized protein</fullName>
    </submittedName>
</protein>
<evidence type="ECO:0000313" key="3">
    <source>
        <dbReference type="Proteomes" id="UP000054859"/>
    </source>
</evidence>
<evidence type="ECO:0000313" key="4">
    <source>
        <dbReference type="Proteomes" id="UP000281170"/>
    </source>
</evidence>
<sequence>MRTSNEILLSKAEIYILLSIMTNQSESGRGVLKSTISDNIRSIGDNDFLNFIDFKLNLNIEHLIVKQLIERSHDSIDPAYAITSAGTNWLFINEHSLDELLSLDGKANGPHINLIEN</sequence>
<geneLocation type="plasmid" evidence="2 4">
    <name>9</name>
</geneLocation>
<evidence type="ECO:0000313" key="2">
    <source>
        <dbReference type="EMBL" id="VEH84831.1"/>
    </source>
</evidence>
<proteinExistence type="predicted"/>
<dbReference type="AlphaFoldDB" id="A0A0W0R2M7"/>
<dbReference type="PATRIC" id="fig|45056.6.peg.5"/>
<name>A0A0W0R2M7_9GAMM</name>
<dbReference type="EMBL" id="LR134418">
    <property type="protein sequence ID" value="VEH84831.1"/>
    <property type="molecule type" value="Genomic_DNA"/>
</dbReference>
<dbReference type="Proteomes" id="UP000054859">
    <property type="component" value="Unassembled WGS sequence"/>
</dbReference>
<dbReference type="EMBL" id="LNKA01000001">
    <property type="protein sequence ID" value="KTC65347.1"/>
    <property type="molecule type" value="Genomic_DNA"/>
</dbReference>
<evidence type="ECO:0000313" key="1">
    <source>
        <dbReference type="EMBL" id="KTC65347.1"/>
    </source>
</evidence>
<reference evidence="2 4" key="2">
    <citation type="submission" date="2018-12" db="EMBL/GenBank/DDBJ databases">
        <authorList>
            <consortium name="Pathogen Informatics"/>
        </authorList>
    </citation>
    <scope>NUCLEOTIDE SEQUENCE [LARGE SCALE GENOMIC DNA]</scope>
    <source>
        <strain evidence="2 4">NCTC12735</strain>
        <plasmid evidence="4">9</plasmid>
    </source>
</reference>